<organism evidence="1 2">
    <name type="scientific">Peronosclerospora sorghi</name>
    <dbReference type="NCBI Taxonomy" id="230839"/>
    <lineage>
        <taxon>Eukaryota</taxon>
        <taxon>Sar</taxon>
        <taxon>Stramenopiles</taxon>
        <taxon>Oomycota</taxon>
        <taxon>Peronosporomycetes</taxon>
        <taxon>Peronosporales</taxon>
        <taxon>Peronosporaceae</taxon>
        <taxon>Peronosclerospora</taxon>
    </lineage>
</organism>
<comment type="caution">
    <text evidence="1">The sequence shown here is derived from an EMBL/GenBank/DDBJ whole genome shotgun (WGS) entry which is preliminary data.</text>
</comment>
<sequence length="80" mass="8808">MYGQNLFSSDACDLDFHVLPAKFVRPQENGRIPALSRDIHAGCVAMVLFNENTNDKGSSLFSSLSATRVTKKNIAHILDI</sequence>
<keyword evidence="2" id="KW-1185">Reference proteome</keyword>
<accession>A0ACC0WTW4</accession>
<evidence type="ECO:0000313" key="2">
    <source>
        <dbReference type="Proteomes" id="UP001163321"/>
    </source>
</evidence>
<evidence type="ECO:0000313" key="1">
    <source>
        <dbReference type="EMBL" id="KAI9922199.1"/>
    </source>
</evidence>
<name>A0ACC0WTW4_9STRA</name>
<proteinExistence type="predicted"/>
<protein>
    <submittedName>
        <fullName evidence="1">Uncharacterized protein</fullName>
    </submittedName>
</protein>
<reference evidence="1 2" key="1">
    <citation type="journal article" date="2022" name="bioRxiv">
        <title>The genome of the oomycete Peronosclerospora sorghi, a cosmopolitan pathogen of maize and sorghum, is inflated with dispersed pseudogenes.</title>
        <authorList>
            <person name="Fletcher K."/>
            <person name="Martin F."/>
            <person name="Isakeit T."/>
            <person name="Cavanaugh K."/>
            <person name="Magill C."/>
            <person name="Michelmore R."/>
        </authorList>
    </citation>
    <scope>NUCLEOTIDE SEQUENCE [LARGE SCALE GENOMIC DNA]</scope>
    <source>
        <strain evidence="1">P6</strain>
    </source>
</reference>
<dbReference type="Proteomes" id="UP001163321">
    <property type="component" value="Chromosome 1"/>
</dbReference>
<gene>
    <name evidence="1" type="ORF">PsorP6_001764</name>
</gene>
<dbReference type="EMBL" id="CM047580">
    <property type="protein sequence ID" value="KAI9922199.1"/>
    <property type="molecule type" value="Genomic_DNA"/>
</dbReference>